<dbReference type="CDD" id="cd07989">
    <property type="entry name" value="LPLAT_AGPAT-like"/>
    <property type="match status" value="1"/>
</dbReference>
<dbReference type="AlphaFoldDB" id="A0A9X1NKK8"/>
<dbReference type="GO" id="GO:0006654">
    <property type="term" value="P:phosphatidic acid biosynthetic process"/>
    <property type="evidence" value="ECO:0007669"/>
    <property type="project" value="TreeGrafter"/>
</dbReference>
<feature type="domain" description="Phospholipid/glycerol acyltransferase" evidence="3">
    <location>
        <begin position="33"/>
        <end position="152"/>
    </location>
</feature>
<dbReference type="InterPro" id="IPR002123">
    <property type="entry name" value="Plipid/glycerol_acylTrfase"/>
</dbReference>
<keyword evidence="2 4" id="KW-0012">Acyltransferase</keyword>
<gene>
    <name evidence="4" type="ORF">LR394_30665</name>
</gene>
<dbReference type="EMBL" id="JAJOMB010000021">
    <property type="protein sequence ID" value="MCD5315274.1"/>
    <property type="molecule type" value="Genomic_DNA"/>
</dbReference>
<proteinExistence type="predicted"/>
<keyword evidence="1" id="KW-0808">Transferase</keyword>
<dbReference type="PANTHER" id="PTHR10434">
    <property type="entry name" value="1-ACYL-SN-GLYCEROL-3-PHOSPHATE ACYLTRANSFERASE"/>
    <property type="match status" value="1"/>
</dbReference>
<dbReference type="GO" id="GO:0005886">
    <property type="term" value="C:plasma membrane"/>
    <property type="evidence" value="ECO:0007669"/>
    <property type="project" value="TreeGrafter"/>
</dbReference>
<evidence type="ECO:0000313" key="4">
    <source>
        <dbReference type="EMBL" id="MCD5315274.1"/>
    </source>
</evidence>
<accession>A0A9X1NKK8</accession>
<evidence type="ECO:0000259" key="3">
    <source>
        <dbReference type="SMART" id="SM00563"/>
    </source>
</evidence>
<organism evidence="4 5">
    <name type="scientific">Kineosporia babensis</name>
    <dbReference type="NCBI Taxonomy" id="499548"/>
    <lineage>
        <taxon>Bacteria</taxon>
        <taxon>Bacillati</taxon>
        <taxon>Actinomycetota</taxon>
        <taxon>Actinomycetes</taxon>
        <taxon>Kineosporiales</taxon>
        <taxon>Kineosporiaceae</taxon>
        <taxon>Kineosporia</taxon>
    </lineage>
</organism>
<name>A0A9X1NKK8_9ACTN</name>
<keyword evidence="5" id="KW-1185">Reference proteome</keyword>
<evidence type="ECO:0000256" key="1">
    <source>
        <dbReference type="ARBA" id="ARBA00022679"/>
    </source>
</evidence>
<comment type="caution">
    <text evidence="4">The sequence shown here is derived from an EMBL/GenBank/DDBJ whole genome shotgun (WGS) entry which is preliminary data.</text>
</comment>
<dbReference type="SUPFAM" id="SSF69593">
    <property type="entry name" value="Glycerol-3-phosphate (1)-acyltransferase"/>
    <property type="match status" value="1"/>
</dbReference>
<evidence type="ECO:0000256" key="2">
    <source>
        <dbReference type="ARBA" id="ARBA00023315"/>
    </source>
</evidence>
<dbReference type="PANTHER" id="PTHR10434:SF11">
    <property type="entry name" value="1-ACYL-SN-GLYCEROL-3-PHOSPHATE ACYLTRANSFERASE"/>
    <property type="match status" value="1"/>
</dbReference>
<evidence type="ECO:0000313" key="5">
    <source>
        <dbReference type="Proteomes" id="UP001138997"/>
    </source>
</evidence>
<dbReference type="RefSeq" id="WP_231448078.1">
    <property type="nucleotide sequence ID" value="NZ_JAJOMB010000021.1"/>
</dbReference>
<dbReference type="Proteomes" id="UP001138997">
    <property type="component" value="Unassembled WGS sequence"/>
</dbReference>
<dbReference type="SMART" id="SM00563">
    <property type="entry name" value="PlsC"/>
    <property type="match status" value="1"/>
</dbReference>
<dbReference type="GO" id="GO:0003841">
    <property type="term" value="F:1-acylglycerol-3-phosphate O-acyltransferase activity"/>
    <property type="evidence" value="ECO:0007669"/>
    <property type="project" value="TreeGrafter"/>
</dbReference>
<dbReference type="Pfam" id="PF01553">
    <property type="entry name" value="Acyltransferase"/>
    <property type="match status" value="1"/>
</dbReference>
<protein>
    <submittedName>
        <fullName evidence="4">1-acyl-sn-glycerol-3-phosphate acyltransferase</fullName>
    </submittedName>
</protein>
<reference evidence="4" key="1">
    <citation type="submission" date="2021-11" db="EMBL/GenBank/DDBJ databases">
        <title>Streptomyces corallinus and Kineosporia corallina sp. nov., two new coral-derived marine actinobacteria.</title>
        <authorList>
            <person name="Buangrab K."/>
            <person name="Sutthacheep M."/>
            <person name="Yeemin T."/>
            <person name="Harunari E."/>
            <person name="Igarashi Y."/>
            <person name="Sripreechasak P."/>
            <person name="Kanchanasin P."/>
            <person name="Tanasupawat S."/>
            <person name="Phongsopitanun W."/>
        </authorList>
    </citation>
    <scope>NUCLEOTIDE SEQUENCE</scope>
    <source>
        <strain evidence="4">JCM 31032</strain>
    </source>
</reference>
<sequence>MFRLLKLALSPAVWLFGRPVVRGTEHVPSSGPVILAGNHLSFCDSLFVILVLRRRVTFLAKDEYFTTKGLRGLLMRWFFTAAGQIPVDRKHGAKAAASLQQAITILEQGKIWGIFPEGTRSPDGRLYRGRTGTIRVALATGAPVVPVVLRGTDRVNPPGKTLWRPGKVHITFCPPLDLQKYQGREQNLKLVREITDELMATLARHSGQEYVDTYATK</sequence>